<feature type="transmembrane region" description="Helical" evidence="1">
    <location>
        <begin position="160"/>
        <end position="180"/>
    </location>
</feature>
<keyword evidence="3" id="KW-1185">Reference proteome</keyword>
<feature type="transmembrane region" description="Helical" evidence="1">
    <location>
        <begin position="77"/>
        <end position="99"/>
    </location>
</feature>
<keyword evidence="1" id="KW-1133">Transmembrane helix</keyword>
<feature type="transmembrane region" description="Helical" evidence="1">
    <location>
        <begin position="136"/>
        <end position="154"/>
    </location>
</feature>
<dbReference type="AlphaFoldDB" id="A0A5C5TRE1"/>
<organism evidence="2 3">
    <name type="scientific">Luteimonas wenzhouensis</name>
    <dbReference type="NCBI Taxonomy" id="2599615"/>
    <lineage>
        <taxon>Bacteria</taxon>
        <taxon>Pseudomonadati</taxon>
        <taxon>Pseudomonadota</taxon>
        <taxon>Gammaproteobacteria</taxon>
        <taxon>Lysobacterales</taxon>
        <taxon>Lysobacteraceae</taxon>
        <taxon>Luteimonas</taxon>
    </lineage>
</organism>
<feature type="transmembrane region" description="Helical" evidence="1">
    <location>
        <begin position="105"/>
        <end position="124"/>
    </location>
</feature>
<proteinExistence type="predicted"/>
<feature type="transmembrane region" description="Helical" evidence="1">
    <location>
        <begin position="18"/>
        <end position="38"/>
    </location>
</feature>
<evidence type="ECO:0000313" key="2">
    <source>
        <dbReference type="EMBL" id="TWT16833.1"/>
    </source>
</evidence>
<dbReference type="RefSeq" id="WP_146313711.1">
    <property type="nucleotide sequence ID" value="NZ_VOHE01000015.1"/>
</dbReference>
<evidence type="ECO:0000256" key="1">
    <source>
        <dbReference type="SAM" id="Phobius"/>
    </source>
</evidence>
<comment type="caution">
    <text evidence="2">The sequence shown here is derived from an EMBL/GenBank/DDBJ whole genome shotgun (WGS) entry which is preliminary data.</text>
</comment>
<gene>
    <name evidence="2" type="ORF">FQY79_15090</name>
</gene>
<dbReference type="EMBL" id="VOHE01000015">
    <property type="protein sequence ID" value="TWT16833.1"/>
    <property type="molecule type" value="Genomic_DNA"/>
</dbReference>
<name>A0A5C5TRE1_9GAMM</name>
<feature type="transmembrane region" description="Helical" evidence="1">
    <location>
        <begin position="44"/>
        <end position="65"/>
    </location>
</feature>
<accession>A0A5C5TRE1</accession>
<dbReference type="OrthoDB" id="9813621at2"/>
<dbReference type="Proteomes" id="UP000315949">
    <property type="component" value="Unassembled WGS sequence"/>
</dbReference>
<protein>
    <submittedName>
        <fullName evidence="2">Uncharacterized protein</fullName>
    </submittedName>
</protein>
<evidence type="ECO:0000313" key="3">
    <source>
        <dbReference type="Proteomes" id="UP000315949"/>
    </source>
</evidence>
<keyword evidence="1" id="KW-0812">Transmembrane</keyword>
<reference evidence="2 3" key="1">
    <citation type="submission" date="2019-07" db="EMBL/GenBank/DDBJ databases">
        <title>Luteimonas sp. YD-1 nov., isolated from acidic soil.</title>
        <authorList>
            <person name="Zhou J."/>
        </authorList>
    </citation>
    <scope>NUCLEOTIDE SEQUENCE [LARGE SCALE GENOMIC DNA]</scope>
    <source>
        <strain evidence="2 3">YD-1</strain>
    </source>
</reference>
<keyword evidence="1" id="KW-0472">Membrane</keyword>
<sequence>MSRALKGDAGPRNRLRPWIWGAAVGLLLVPAIAMRFFPAAGVDWTALDFVAMGVLLALACGLYELGARASANAVYRLAFALAVLTGFLTVWVNLAVGMLGGEHDAINLGFAGVLLVAAAGATIARLEPAGMARAMAVAGVAQLLVVGVAVPMGFRPVELALTACFAVPWFASALLFGAAARRVVARR</sequence>